<protein>
    <recommendedName>
        <fullName evidence="3">Chromosome partitioning protein</fullName>
    </recommendedName>
</protein>
<dbReference type="OrthoDB" id="3217709at2"/>
<evidence type="ECO:0000313" key="2">
    <source>
        <dbReference type="Proteomes" id="UP000294894"/>
    </source>
</evidence>
<dbReference type="AlphaFoldDB" id="A0A4P7GND7"/>
<accession>A0A4P7GND7</accession>
<keyword evidence="2" id="KW-1185">Reference proteome</keyword>
<gene>
    <name evidence="1" type="ORF">EXE57_16640</name>
</gene>
<sequence>MVVVLVLAAGAGWESPALALLGERPDVVVLKRCVDVADLLATASAGQADVAVVGVDAPGLDAAAVDHLRAHGVRPVAVTPAGPDADAATLAAGRTGIRSIVRQEALEGLAEAVTAEDQPGQGDASLDGEAVAPTARPGRVTAVWGPAGGPGRTTVAVGVAAELGRRHRTILVDGDPWGGAVAQQLGIVDEVSGLLAAARMVVGGQLAERFAGVQRSLDHRLSVVTGLPRADRWVEIRRGVVEGLLEVARRHGQVVVDTGFCLEDEPALDQVGARPGRNLMTLEALAVADEVVVVGSADPVGLSRLARGLVELGEVVAPTSTYVVVNRMRPTLGWAERDIVGMLGGLVPAERVHFLPEDRATVDRALVAGRTLQEVGDSGLTRALAALAASVVPPQAAKSR</sequence>
<dbReference type="InterPro" id="IPR027417">
    <property type="entry name" value="P-loop_NTPase"/>
</dbReference>
<organism evidence="1 2">
    <name type="scientific">Nocardioides euryhalodurans</name>
    <dbReference type="NCBI Taxonomy" id="2518370"/>
    <lineage>
        <taxon>Bacteria</taxon>
        <taxon>Bacillati</taxon>
        <taxon>Actinomycetota</taxon>
        <taxon>Actinomycetes</taxon>
        <taxon>Propionibacteriales</taxon>
        <taxon>Nocardioidaceae</taxon>
        <taxon>Nocardioides</taxon>
    </lineage>
</organism>
<name>A0A4P7GND7_9ACTN</name>
<evidence type="ECO:0000313" key="1">
    <source>
        <dbReference type="EMBL" id="QBR93718.1"/>
    </source>
</evidence>
<dbReference type="Proteomes" id="UP000294894">
    <property type="component" value="Chromosome"/>
</dbReference>
<dbReference type="SUPFAM" id="SSF52540">
    <property type="entry name" value="P-loop containing nucleoside triphosphate hydrolases"/>
    <property type="match status" value="1"/>
</dbReference>
<evidence type="ECO:0008006" key="3">
    <source>
        <dbReference type="Google" id="ProtNLM"/>
    </source>
</evidence>
<dbReference type="EMBL" id="CP038267">
    <property type="protein sequence ID" value="QBR93718.1"/>
    <property type="molecule type" value="Genomic_DNA"/>
</dbReference>
<dbReference type="KEGG" id="noy:EXE57_16640"/>
<proteinExistence type="predicted"/>
<dbReference type="Gene3D" id="3.40.50.300">
    <property type="entry name" value="P-loop containing nucleotide triphosphate hydrolases"/>
    <property type="match status" value="1"/>
</dbReference>
<dbReference type="RefSeq" id="WP_135079417.1">
    <property type="nucleotide sequence ID" value="NZ_CP038267.1"/>
</dbReference>
<reference evidence="1 2" key="1">
    <citation type="submission" date="2019-03" db="EMBL/GenBank/DDBJ databases">
        <title>Three New Species of Nocardioides, Nocardioides euryhalodurans sp. nov., Nocardioides seonyuensis sp. nov. and Nocardioides eburneoflavus sp. nov., Iolated from Soil.</title>
        <authorList>
            <person name="Roh S.G."/>
            <person name="Lee C."/>
            <person name="Kim M.-K."/>
            <person name="Kim S.B."/>
        </authorList>
    </citation>
    <scope>NUCLEOTIDE SEQUENCE [LARGE SCALE GENOMIC DNA]</scope>
    <source>
        <strain evidence="1 2">MMS17-SY117</strain>
    </source>
</reference>